<dbReference type="SUPFAM" id="SSF48179">
    <property type="entry name" value="6-phosphogluconate dehydrogenase C-terminal domain-like"/>
    <property type="match status" value="1"/>
</dbReference>
<keyword evidence="3" id="KW-1185">Reference proteome</keyword>
<name>A0A8J2VJM2_9BACL</name>
<dbReference type="AlphaFoldDB" id="A0A8J2VJM2"/>
<evidence type="ECO:0000313" key="2">
    <source>
        <dbReference type="EMBL" id="GGE26096.1"/>
    </source>
</evidence>
<dbReference type="InterPro" id="IPR029036">
    <property type="entry name" value="P5CR_dimer"/>
</dbReference>
<reference evidence="2" key="1">
    <citation type="journal article" date="2014" name="Int. J. Syst. Evol. Microbiol.">
        <title>Complete genome sequence of Corynebacterium casei LMG S-19264T (=DSM 44701T), isolated from a smear-ripened cheese.</title>
        <authorList>
            <consortium name="US DOE Joint Genome Institute (JGI-PGF)"/>
            <person name="Walter F."/>
            <person name="Albersmeier A."/>
            <person name="Kalinowski J."/>
            <person name="Ruckert C."/>
        </authorList>
    </citation>
    <scope>NUCLEOTIDE SEQUENCE</scope>
    <source>
        <strain evidence="2">CGMCC 1.15179</strain>
    </source>
</reference>
<dbReference type="EMBL" id="BMHQ01000012">
    <property type="protein sequence ID" value="GGE26096.1"/>
    <property type="molecule type" value="Genomic_DNA"/>
</dbReference>
<evidence type="ECO:0000313" key="3">
    <source>
        <dbReference type="Proteomes" id="UP000625210"/>
    </source>
</evidence>
<organism evidence="2 3">
    <name type="scientific">Marinithermofilum abyssi</name>
    <dbReference type="NCBI Taxonomy" id="1571185"/>
    <lineage>
        <taxon>Bacteria</taxon>
        <taxon>Bacillati</taxon>
        <taxon>Bacillota</taxon>
        <taxon>Bacilli</taxon>
        <taxon>Bacillales</taxon>
        <taxon>Thermoactinomycetaceae</taxon>
        <taxon>Marinithermofilum</taxon>
    </lineage>
</organism>
<comment type="caution">
    <text evidence="2">The sequence shown here is derived from an EMBL/GenBank/DDBJ whole genome shotgun (WGS) entry which is preliminary data.</text>
</comment>
<proteinExistence type="predicted"/>
<protein>
    <recommendedName>
        <fullName evidence="1">Pyrroline-5-carboxylate reductase dimerisation domain-containing protein</fullName>
    </recommendedName>
</protein>
<dbReference type="Proteomes" id="UP000625210">
    <property type="component" value="Unassembled WGS sequence"/>
</dbReference>
<gene>
    <name evidence="2" type="ORF">GCM10011571_30270</name>
</gene>
<dbReference type="Gene3D" id="1.10.3730.10">
    <property type="entry name" value="ProC C-terminal domain-like"/>
    <property type="match status" value="1"/>
</dbReference>
<sequence>MKMLAKMKPIIRDPFVITIAAGYDVQSLEKTLSPRSQQVATPGGVTAAGLEVLDEGEFSRLLHNAVHATNQRGKENAAKCEKTPFLNDI</sequence>
<dbReference type="RefSeq" id="WP_188648729.1">
    <property type="nucleotide sequence ID" value="NZ_BMHQ01000012.1"/>
</dbReference>
<evidence type="ECO:0000259" key="1">
    <source>
        <dbReference type="Pfam" id="PF14748"/>
    </source>
</evidence>
<dbReference type="Pfam" id="PF14748">
    <property type="entry name" value="P5CR_dimer"/>
    <property type="match status" value="1"/>
</dbReference>
<dbReference type="InterPro" id="IPR008927">
    <property type="entry name" value="6-PGluconate_DH-like_C_sf"/>
</dbReference>
<feature type="domain" description="Pyrroline-5-carboxylate reductase dimerisation" evidence="1">
    <location>
        <begin position="31"/>
        <end position="75"/>
    </location>
</feature>
<accession>A0A8J2VJM2</accession>
<reference evidence="2" key="2">
    <citation type="submission" date="2020-09" db="EMBL/GenBank/DDBJ databases">
        <authorList>
            <person name="Sun Q."/>
            <person name="Zhou Y."/>
        </authorList>
    </citation>
    <scope>NUCLEOTIDE SEQUENCE</scope>
    <source>
        <strain evidence="2">CGMCC 1.15179</strain>
    </source>
</reference>